<evidence type="ECO:0000256" key="6">
    <source>
        <dbReference type="ARBA" id="ARBA00022777"/>
    </source>
</evidence>
<keyword evidence="7" id="KW-0902">Two-component regulatory system</keyword>
<dbReference type="PROSITE" id="PS50109">
    <property type="entry name" value="HIS_KIN"/>
    <property type="match status" value="1"/>
</dbReference>
<dbReference type="SMART" id="SM00387">
    <property type="entry name" value="HATPase_c"/>
    <property type="match status" value="1"/>
</dbReference>
<dbReference type="InterPro" id="IPR001789">
    <property type="entry name" value="Sig_transdc_resp-reg_receiver"/>
</dbReference>
<dbReference type="PRINTS" id="PR00344">
    <property type="entry name" value="BCTRLSENSOR"/>
</dbReference>
<dbReference type="Pfam" id="PF00072">
    <property type="entry name" value="Response_reg"/>
    <property type="match status" value="1"/>
</dbReference>
<dbReference type="SUPFAM" id="SSF47384">
    <property type="entry name" value="Homodimeric domain of signal transducing histidine kinase"/>
    <property type="match status" value="1"/>
</dbReference>
<dbReference type="SMART" id="SM00388">
    <property type="entry name" value="HisKA"/>
    <property type="match status" value="1"/>
</dbReference>
<feature type="domain" description="Response regulatory" evidence="12">
    <location>
        <begin position="9"/>
        <end position="125"/>
    </location>
</feature>
<dbReference type="InterPro" id="IPR003594">
    <property type="entry name" value="HATPase_dom"/>
</dbReference>
<gene>
    <name evidence="13" type="ordered locus">PCC7424_1421</name>
</gene>
<dbReference type="Proteomes" id="UP000002384">
    <property type="component" value="Chromosome"/>
</dbReference>
<feature type="modified residue" description="4-aspartylphosphate" evidence="9">
    <location>
        <position position="60"/>
    </location>
</feature>
<dbReference type="STRING" id="65393.PCC7424_1421"/>
<dbReference type="InterPro" id="IPR004358">
    <property type="entry name" value="Sig_transdc_His_kin-like_C"/>
</dbReference>
<dbReference type="KEGG" id="cyc:PCC7424_1421"/>
<evidence type="ECO:0000256" key="4">
    <source>
        <dbReference type="ARBA" id="ARBA00022553"/>
    </source>
</evidence>
<dbReference type="Gene3D" id="3.30.565.10">
    <property type="entry name" value="Histidine kinase-like ATPase, C-terminal domain"/>
    <property type="match status" value="1"/>
</dbReference>
<dbReference type="SUPFAM" id="SSF52172">
    <property type="entry name" value="CheY-like"/>
    <property type="match status" value="1"/>
</dbReference>
<evidence type="ECO:0000259" key="12">
    <source>
        <dbReference type="PROSITE" id="PS50110"/>
    </source>
</evidence>
<dbReference type="GO" id="GO:0009927">
    <property type="term" value="F:histidine phosphotransfer kinase activity"/>
    <property type="evidence" value="ECO:0007669"/>
    <property type="project" value="TreeGrafter"/>
</dbReference>
<dbReference type="eggNOG" id="COG3706">
    <property type="taxonomic scope" value="Bacteria"/>
</dbReference>
<dbReference type="HOGENOM" id="CLU_000445_114_72_3"/>
<dbReference type="CDD" id="cd16922">
    <property type="entry name" value="HATPase_EvgS-ArcB-TorS-like"/>
    <property type="match status" value="1"/>
</dbReference>
<keyword evidence="5" id="KW-0808">Transferase</keyword>
<sequence>MRDEHTALTILLIDDDEVERMAVRRALKKAGIAAQFHEATDAEEALALVSQTTFDCIFLDYRLPDYDGLDLIKQLKGLGIQVPLIVLTGQGDEQIAVEMMKAGASDYLSKSRVSPETLSQTLRNALRIYQAEKEAAQANLKLRETNQLLKQQNQELERQRRQIEIQNEQLQETSRLKSQFLATMSHELRTPINAIMGFSQMLLRRYPEPLTPAQTDLVQRIFDNSKNLLTLLNDVLDFSKIEAGKLILHPHEFDLKQLVVLTTEELRSLAISKNLSLQIQVEVENPKIINDQSCLRRILVNLLSNAIKFTETGGVSVTVWELNPDLMAIAVEDTGIGIAQEHLEHIFEVFRQADQTLTRKYGGTGLGLAISESLIKMMHGKITVTSELGKGSIFQIEFPRKINH</sequence>
<dbReference type="OrthoDB" id="568844at2"/>
<evidence type="ECO:0000259" key="11">
    <source>
        <dbReference type="PROSITE" id="PS50109"/>
    </source>
</evidence>
<dbReference type="PROSITE" id="PS50110">
    <property type="entry name" value="RESPONSE_REGULATORY"/>
    <property type="match status" value="1"/>
</dbReference>
<proteinExistence type="inferred from homology"/>
<dbReference type="EC" id="2.7.13.3" evidence="3"/>
<dbReference type="Gene3D" id="3.40.50.2300">
    <property type="match status" value="1"/>
</dbReference>
<dbReference type="InterPro" id="IPR036890">
    <property type="entry name" value="HATPase_C_sf"/>
</dbReference>
<keyword evidence="4 9" id="KW-0597">Phosphoprotein</keyword>
<dbReference type="SMART" id="SM00448">
    <property type="entry name" value="REC"/>
    <property type="match status" value="1"/>
</dbReference>
<dbReference type="Gene3D" id="1.10.287.130">
    <property type="match status" value="1"/>
</dbReference>
<keyword evidence="10" id="KW-0175">Coiled coil</keyword>
<evidence type="ECO:0000313" key="13">
    <source>
        <dbReference type="EMBL" id="ACK69865.1"/>
    </source>
</evidence>
<organism evidence="13 14">
    <name type="scientific">Gloeothece citriformis (strain PCC 7424)</name>
    <name type="common">Cyanothece sp. (strain PCC 7424)</name>
    <dbReference type="NCBI Taxonomy" id="65393"/>
    <lineage>
        <taxon>Bacteria</taxon>
        <taxon>Bacillati</taxon>
        <taxon>Cyanobacteriota</taxon>
        <taxon>Cyanophyceae</taxon>
        <taxon>Oscillatoriophycideae</taxon>
        <taxon>Chroococcales</taxon>
        <taxon>Aphanothecaceae</taxon>
        <taxon>Gloeothece</taxon>
        <taxon>Gloeothece citriformis</taxon>
    </lineage>
</organism>
<dbReference type="AlphaFoldDB" id="B7K8A5"/>
<evidence type="ECO:0000256" key="8">
    <source>
        <dbReference type="ARBA" id="ARBA00074306"/>
    </source>
</evidence>
<dbReference type="InterPro" id="IPR011006">
    <property type="entry name" value="CheY-like_superfamily"/>
</dbReference>
<keyword evidence="14" id="KW-1185">Reference proteome</keyword>
<evidence type="ECO:0000256" key="9">
    <source>
        <dbReference type="PROSITE-ProRule" id="PRU00169"/>
    </source>
</evidence>
<evidence type="ECO:0000256" key="5">
    <source>
        <dbReference type="ARBA" id="ARBA00022679"/>
    </source>
</evidence>
<comment type="similarity">
    <text evidence="2">In the N-terminal section; belongs to the phytochrome family.</text>
</comment>
<evidence type="ECO:0000256" key="2">
    <source>
        <dbReference type="ARBA" id="ARBA00006402"/>
    </source>
</evidence>
<evidence type="ECO:0000256" key="1">
    <source>
        <dbReference type="ARBA" id="ARBA00000085"/>
    </source>
</evidence>
<dbReference type="CDD" id="cd00156">
    <property type="entry name" value="REC"/>
    <property type="match status" value="1"/>
</dbReference>
<dbReference type="InterPro" id="IPR003661">
    <property type="entry name" value="HisK_dim/P_dom"/>
</dbReference>
<protein>
    <recommendedName>
        <fullName evidence="8">Circadian input-output histidine kinase CikA</fullName>
        <ecNumber evidence="3">2.7.13.3</ecNumber>
    </recommendedName>
</protein>
<dbReference type="RefSeq" id="WP_012598811.1">
    <property type="nucleotide sequence ID" value="NC_011729.1"/>
</dbReference>
<accession>B7K8A5</accession>
<evidence type="ECO:0000313" key="14">
    <source>
        <dbReference type="Proteomes" id="UP000002384"/>
    </source>
</evidence>
<name>B7K8A5_GLOC7</name>
<feature type="domain" description="Histidine kinase" evidence="11">
    <location>
        <begin position="183"/>
        <end position="402"/>
    </location>
</feature>
<dbReference type="Pfam" id="PF02518">
    <property type="entry name" value="HATPase_c"/>
    <property type="match status" value="1"/>
</dbReference>
<dbReference type="GO" id="GO:0005886">
    <property type="term" value="C:plasma membrane"/>
    <property type="evidence" value="ECO:0007669"/>
    <property type="project" value="TreeGrafter"/>
</dbReference>
<dbReference type="Pfam" id="PF00512">
    <property type="entry name" value="HisKA"/>
    <property type="match status" value="1"/>
</dbReference>
<dbReference type="GO" id="GO:0000155">
    <property type="term" value="F:phosphorelay sensor kinase activity"/>
    <property type="evidence" value="ECO:0007669"/>
    <property type="project" value="InterPro"/>
</dbReference>
<dbReference type="SUPFAM" id="SSF55874">
    <property type="entry name" value="ATPase domain of HSP90 chaperone/DNA topoisomerase II/histidine kinase"/>
    <property type="match status" value="1"/>
</dbReference>
<dbReference type="EMBL" id="CP001291">
    <property type="protein sequence ID" value="ACK69865.1"/>
    <property type="molecule type" value="Genomic_DNA"/>
</dbReference>
<dbReference type="CDD" id="cd00082">
    <property type="entry name" value="HisKA"/>
    <property type="match status" value="1"/>
</dbReference>
<dbReference type="FunFam" id="3.30.565.10:FF:000010">
    <property type="entry name" value="Sensor histidine kinase RcsC"/>
    <property type="match status" value="1"/>
</dbReference>
<keyword evidence="6 13" id="KW-0418">Kinase</keyword>
<evidence type="ECO:0000256" key="3">
    <source>
        <dbReference type="ARBA" id="ARBA00012438"/>
    </source>
</evidence>
<dbReference type="InterPro" id="IPR036097">
    <property type="entry name" value="HisK_dim/P_sf"/>
</dbReference>
<feature type="coiled-coil region" evidence="10">
    <location>
        <begin position="119"/>
        <end position="176"/>
    </location>
</feature>
<dbReference type="InterPro" id="IPR005467">
    <property type="entry name" value="His_kinase_dom"/>
</dbReference>
<reference evidence="14" key="1">
    <citation type="journal article" date="2011" name="MBio">
        <title>Novel metabolic attributes of the genus Cyanothece, comprising a group of unicellular nitrogen-fixing Cyanobacteria.</title>
        <authorList>
            <person name="Bandyopadhyay A."/>
            <person name="Elvitigala T."/>
            <person name="Welsh E."/>
            <person name="Stockel J."/>
            <person name="Liberton M."/>
            <person name="Min H."/>
            <person name="Sherman L.A."/>
            <person name="Pakrasi H.B."/>
        </authorList>
    </citation>
    <scope>NUCLEOTIDE SEQUENCE [LARGE SCALE GENOMIC DNA]</scope>
    <source>
        <strain evidence="14">PCC 7424</strain>
    </source>
</reference>
<evidence type="ECO:0000256" key="10">
    <source>
        <dbReference type="SAM" id="Coils"/>
    </source>
</evidence>
<comment type="catalytic activity">
    <reaction evidence="1">
        <text>ATP + protein L-histidine = ADP + protein N-phospho-L-histidine.</text>
        <dbReference type="EC" id="2.7.13.3"/>
    </reaction>
</comment>
<dbReference type="eggNOG" id="COG2205">
    <property type="taxonomic scope" value="Bacteria"/>
</dbReference>
<evidence type="ECO:0000256" key="7">
    <source>
        <dbReference type="ARBA" id="ARBA00023012"/>
    </source>
</evidence>
<dbReference type="PANTHER" id="PTHR43047">
    <property type="entry name" value="TWO-COMPONENT HISTIDINE PROTEIN KINASE"/>
    <property type="match status" value="1"/>
</dbReference>